<comment type="caution">
    <text evidence="10">The sequence shown here is derived from an EMBL/GenBank/DDBJ whole genome shotgun (WGS) entry which is preliminary data.</text>
</comment>
<keyword evidence="3" id="KW-0808">Transferase</keyword>
<dbReference type="EMBL" id="CAJNOC010000727">
    <property type="protein sequence ID" value="CAF0796581.1"/>
    <property type="molecule type" value="Genomic_DNA"/>
</dbReference>
<evidence type="ECO:0000313" key="10">
    <source>
        <dbReference type="EMBL" id="CAF0796581.1"/>
    </source>
</evidence>
<evidence type="ECO:0000256" key="6">
    <source>
        <dbReference type="ARBA" id="ARBA00049460"/>
    </source>
</evidence>
<dbReference type="PANTHER" id="PTHR42778">
    <property type="entry name" value="2-AMINOETHYLPHOSPHONATE--PYRUVATE TRANSAMINASE"/>
    <property type="match status" value="1"/>
</dbReference>
<dbReference type="Proteomes" id="UP000663879">
    <property type="component" value="Unassembled WGS sequence"/>
</dbReference>
<organism evidence="10 11">
    <name type="scientific">Brachionus calyciflorus</name>
    <dbReference type="NCBI Taxonomy" id="104777"/>
    <lineage>
        <taxon>Eukaryota</taxon>
        <taxon>Metazoa</taxon>
        <taxon>Spiralia</taxon>
        <taxon>Gnathifera</taxon>
        <taxon>Rotifera</taxon>
        <taxon>Eurotatoria</taxon>
        <taxon>Monogononta</taxon>
        <taxon>Pseudotrocha</taxon>
        <taxon>Ploima</taxon>
        <taxon>Brachionidae</taxon>
        <taxon>Brachionus</taxon>
    </lineage>
</organism>
<dbReference type="InterPro" id="IPR000192">
    <property type="entry name" value="Aminotrans_V_dom"/>
</dbReference>
<dbReference type="NCBIfam" id="NF010006">
    <property type="entry name" value="PRK13479.1"/>
    <property type="match status" value="1"/>
</dbReference>
<evidence type="ECO:0000256" key="7">
    <source>
        <dbReference type="PIRSR" id="PIRSR000524-1"/>
    </source>
</evidence>
<proteinExistence type="inferred from homology"/>
<dbReference type="OrthoDB" id="7403325at2759"/>
<keyword evidence="2" id="KW-0032">Aminotransferase</keyword>
<dbReference type="InterPro" id="IPR024169">
    <property type="entry name" value="SP_NH2Trfase/AEP_transaminase"/>
</dbReference>
<keyword evidence="11" id="KW-1185">Reference proteome</keyword>
<evidence type="ECO:0000256" key="8">
    <source>
        <dbReference type="PIRSR" id="PIRSR000524-50"/>
    </source>
</evidence>
<feature type="binding site" evidence="7">
    <location>
        <position position="372"/>
    </location>
    <ligand>
        <name>substrate</name>
    </ligand>
</feature>
<dbReference type="Pfam" id="PF00266">
    <property type="entry name" value="Aminotran_5"/>
    <property type="match status" value="1"/>
</dbReference>
<comment type="cofactor">
    <cofactor evidence="1 8">
        <name>pyridoxal 5'-phosphate</name>
        <dbReference type="ChEBI" id="CHEBI:597326"/>
    </cofactor>
</comment>
<keyword evidence="5" id="KW-0670">Pyruvate</keyword>
<dbReference type="Gene3D" id="3.40.640.10">
    <property type="entry name" value="Type I PLP-dependent aspartate aminotransferase-like (Major domain)"/>
    <property type="match status" value="1"/>
</dbReference>
<dbReference type="PANTHER" id="PTHR42778:SF1">
    <property type="entry name" value="2-AMINOETHYLPHOSPHONATE--PYRUVATE TRANSAMINASE"/>
    <property type="match status" value="1"/>
</dbReference>
<dbReference type="Gene3D" id="3.90.1150.10">
    <property type="entry name" value="Aspartate Aminotransferase, domain 1"/>
    <property type="match status" value="1"/>
</dbReference>
<sequence>SRVQDKMNLYKYLNRLRPVILINISKNTYTNKYTDKKLFTPGPLLTTPRVKNAMLRDLGSRDDEFIQIIKYVQNKLLEIAGVSSLDFTAVLMQGSGTFGVESVLQTTTKQNESKILVLENGAYGQRIQKMCKLLSLDHKVLSFPEERSIDLNVLNSFLQDENNFTHVAVIHGETTSGALNKVEQIGQMVKKYIPDSIFIVDSMSAFGAVPVDFKKGSIDFLVSSSNKCIQSVPGFSFVICSIKKLLSCKNNSKSLSLDLVDQYENMVKTNQFRFTPPTHAILAFKEALVELEEEGGPVKRYERYSNNHEIVRNGLLSIGFKELVPYDEQSKIINSYFYPNDSNFSFEKFYKMLSDRGMVIYPGKMSKASCFRIGNIGDLYSKDMEKLVGDIKQVLQEMNVKIPIQN</sequence>
<feature type="modified residue" description="N6-(pyridoxal phosphate)lysine" evidence="8">
    <location>
        <position position="227"/>
    </location>
</feature>
<comment type="catalytic activity">
    <reaction evidence="6">
        <text>(2-aminoethyl)phosphonate + pyruvate = phosphonoacetaldehyde + L-alanine</text>
        <dbReference type="Rhea" id="RHEA:17021"/>
        <dbReference type="ChEBI" id="CHEBI:15361"/>
        <dbReference type="ChEBI" id="CHEBI:57418"/>
        <dbReference type="ChEBI" id="CHEBI:57972"/>
        <dbReference type="ChEBI" id="CHEBI:58383"/>
        <dbReference type="EC" id="2.6.1.37"/>
    </reaction>
</comment>
<gene>
    <name evidence="10" type="ORF">OXX778_LOCUS6244</name>
</gene>
<evidence type="ECO:0000256" key="3">
    <source>
        <dbReference type="ARBA" id="ARBA00022679"/>
    </source>
</evidence>
<dbReference type="SUPFAM" id="SSF53383">
    <property type="entry name" value="PLP-dependent transferases"/>
    <property type="match status" value="1"/>
</dbReference>
<feature type="non-terminal residue" evidence="10">
    <location>
        <position position="1"/>
    </location>
</feature>
<evidence type="ECO:0000256" key="5">
    <source>
        <dbReference type="ARBA" id="ARBA00023317"/>
    </source>
</evidence>
<dbReference type="GO" id="GO:0019700">
    <property type="term" value="P:organic phosphonate catabolic process"/>
    <property type="evidence" value="ECO:0007669"/>
    <property type="project" value="InterPro"/>
</dbReference>
<dbReference type="NCBIfam" id="TIGR02326">
    <property type="entry name" value="transamin_PhnW"/>
    <property type="match status" value="1"/>
</dbReference>
<dbReference type="InterPro" id="IPR015422">
    <property type="entry name" value="PyrdxlP-dep_Trfase_small"/>
</dbReference>
<name>A0A813SGQ4_9BILA</name>
<evidence type="ECO:0000313" key="11">
    <source>
        <dbReference type="Proteomes" id="UP000663879"/>
    </source>
</evidence>
<keyword evidence="4 8" id="KW-0663">Pyridoxal phosphate</keyword>
<dbReference type="InterPro" id="IPR015424">
    <property type="entry name" value="PyrdxlP-dep_Trfase"/>
</dbReference>
<dbReference type="InterPro" id="IPR012703">
    <property type="entry name" value="NH2EtPonate_pyrv_transaminase"/>
</dbReference>
<evidence type="ECO:0000259" key="9">
    <source>
        <dbReference type="Pfam" id="PF00266"/>
    </source>
</evidence>
<reference evidence="10" key="1">
    <citation type="submission" date="2021-02" db="EMBL/GenBank/DDBJ databases">
        <authorList>
            <person name="Nowell W R."/>
        </authorList>
    </citation>
    <scope>NUCLEOTIDE SEQUENCE</scope>
    <source>
        <strain evidence="10">Ploen Becks lab</strain>
    </source>
</reference>
<feature type="domain" description="Aminotransferase class V" evidence="9">
    <location>
        <begin position="53"/>
        <end position="360"/>
    </location>
</feature>
<dbReference type="HAMAP" id="MF_01376">
    <property type="entry name" value="PhnW_aminotrans_5"/>
    <property type="match status" value="1"/>
</dbReference>
<evidence type="ECO:0000256" key="4">
    <source>
        <dbReference type="ARBA" id="ARBA00022898"/>
    </source>
</evidence>
<dbReference type="PIRSF" id="PIRSF000524">
    <property type="entry name" value="SPT"/>
    <property type="match status" value="1"/>
</dbReference>
<evidence type="ECO:0000256" key="1">
    <source>
        <dbReference type="ARBA" id="ARBA00001933"/>
    </source>
</evidence>
<dbReference type="NCBIfam" id="TIGR03301">
    <property type="entry name" value="PhnW-AepZ"/>
    <property type="match status" value="1"/>
</dbReference>
<accession>A0A813SGQ4</accession>
<evidence type="ECO:0000256" key="2">
    <source>
        <dbReference type="ARBA" id="ARBA00022576"/>
    </source>
</evidence>
<dbReference type="InterPro" id="IPR015421">
    <property type="entry name" value="PyrdxlP-dep_Trfase_major"/>
</dbReference>
<dbReference type="AlphaFoldDB" id="A0A813SGQ4"/>
<dbReference type="GO" id="GO:0047304">
    <property type="term" value="F:2-aminoethylphosphonate-pyruvate transaminase activity"/>
    <property type="evidence" value="ECO:0007669"/>
    <property type="project" value="UniProtKB-EC"/>
</dbReference>
<protein>
    <recommendedName>
        <fullName evidence="9">Aminotransferase class V domain-containing protein</fullName>
    </recommendedName>
</protein>